<sequence>MAVEDADVAVTVQLDLGFMVFNRAVGLGYKSVAHFLIAKHNNKQLPTDIVNNAEELQ</sequence>
<reference evidence="2" key="1">
    <citation type="journal article" date="2009" name="Science">
        <title>The B73 maize genome: complexity, diversity, and dynamics.</title>
        <authorList>
            <person name="Schnable P.S."/>
            <person name="Ware D."/>
            <person name="Fulton R.S."/>
            <person name="Stein J.C."/>
            <person name="Wei F."/>
            <person name="Pasternak S."/>
            <person name="Liang C."/>
            <person name="Zhang J."/>
            <person name="Fulton L."/>
            <person name="Graves T.A."/>
            <person name="Minx P."/>
            <person name="Reily A.D."/>
            <person name="Courtney L."/>
            <person name="Kruchowski S.S."/>
            <person name="Tomlinson C."/>
            <person name="Strong C."/>
            <person name="Delehaunty K."/>
            <person name="Fronick C."/>
            <person name="Courtney B."/>
            <person name="Rock S.M."/>
            <person name="Belter E."/>
            <person name="Du F."/>
            <person name="Kim K."/>
            <person name="Abbott R.M."/>
            <person name="Cotton M."/>
            <person name="Levy A."/>
            <person name="Marchetto P."/>
            <person name="Ochoa K."/>
            <person name="Jackson S.M."/>
            <person name="Gillam B."/>
            <person name="Chen W."/>
            <person name="Yan L."/>
            <person name="Higginbotham J."/>
            <person name="Cardenas M."/>
            <person name="Waligorski J."/>
            <person name="Applebaum E."/>
            <person name="Phelps L."/>
            <person name="Falcone J."/>
            <person name="Kanchi K."/>
            <person name="Thane T."/>
            <person name="Scimone A."/>
            <person name="Thane N."/>
            <person name="Henke J."/>
            <person name="Wang T."/>
            <person name="Ruppert J."/>
            <person name="Shah N."/>
            <person name="Rotter K."/>
            <person name="Hodges J."/>
            <person name="Ingenthron E."/>
            <person name="Cordes M."/>
            <person name="Kohlberg S."/>
            <person name="Sgro J."/>
            <person name="Delgado B."/>
            <person name="Mead K."/>
            <person name="Chinwalla A."/>
            <person name="Leonard S."/>
            <person name="Crouse K."/>
            <person name="Collura K."/>
            <person name="Kudrna D."/>
            <person name="Currie J."/>
            <person name="He R."/>
            <person name="Angelova A."/>
            <person name="Rajasekar S."/>
            <person name="Mueller T."/>
            <person name="Lomeli R."/>
            <person name="Scara G."/>
            <person name="Ko A."/>
            <person name="Delaney K."/>
            <person name="Wissotski M."/>
            <person name="Lopez G."/>
            <person name="Campos D."/>
            <person name="Braidotti M."/>
            <person name="Ashley E."/>
            <person name="Golser W."/>
            <person name="Kim H."/>
            <person name="Lee S."/>
            <person name="Lin J."/>
            <person name="Dujmic Z."/>
            <person name="Kim W."/>
            <person name="Talag J."/>
            <person name="Zuccolo A."/>
            <person name="Fan C."/>
            <person name="Sebastian A."/>
            <person name="Kramer M."/>
            <person name="Spiegel L."/>
            <person name="Nascimento L."/>
            <person name="Zutavern T."/>
            <person name="Miller B."/>
            <person name="Ambroise C."/>
            <person name="Muller S."/>
            <person name="Spooner W."/>
            <person name="Narechania A."/>
            <person name="Ren L."/>
            <person name="Wei S."/>
            <person name="Kumari S."/>
            <person name="Faga B."/>
            <person name="Levy M.J."/>
            <person name="McMahan L."/>
            <person name="Van Buren P."/>
            <person name="Vaughn M.W."/>
            <person name="Ying K."/>
            <person name="Yeh C.-T."/>
            <person name="Emrich S.J."/>
            <person name="Jia Y."/>
            <person name="Kalyanaraman A."/>
            <person name="Hsia A.-P."/>
            <person name="Barbazuk W.B."/>
            <person name="Baucom R.S."/>
            <person name="Brutnell T.P."/>
            <person name="Carpita N.C."/>
            <person name="Chaparro C."/>
            <person name="Chia J.-M."/>
            <person name="Deragon J.-M."/>
            <person name="Estill J.C."/>
            <person name="Fu Y."/>
            <person name="Jeddeloh J.A."/>
            <person name="Han Y."/>
            <person name="Lee H."/>
            <person name="Li P."/>
            <person name="Lisch D.R."/>
            <person name="Liu S."/>
            <person name="Liu Z."/>
            <person name="Nagel D.H."/>
            <person name="McCann M.C."/>
            <person name="SanMiguel P."/>
            <person name="Myers A.M."/>
            <person name="Nettleton D."/>
            <person name="Nguyen J."/>
            <person name="Penning B.W."/>
            <person name="Ponnala L."/>
            <person name="Schneider K.L."/>
            <person name="Schwartz D.C."/>
            <person name="Sharma A."/>
            <person name="Soderlund C."/>
            <person name="Springer N.M."/>
            <person name="Sun Q."/>
            <person name="Wang H."/>
            <person name="Waterman M."/>
            <person name="Westerman R."/>
            <person name="Wolfgruber T.K."/>
            <person name="Yang L."/>
            <person name="Yu Y."/>
            <person name="Zhang L."/>
            <person name="Zhou S."/>
            <person name="Zhu Q."/>
            <person name="Bennetzen J.L."/>
            <person name="Dawe R.K."/>
            <person name="Jiang J."/>
            <person name="Jiang N."/>
            <person name="Presting G.G."/>
            <person name="Wessler S.R."/>
            <person name="Aluru S."/>
            <person name="Martienssen R.A."/>
            <person name="Clifton S.W."/>
            <person name="McCombie W.R."/>
            <person name="Wing R.A."/>
            <person name="Wilson R.K."/>
        </authorList>
    </citation>
    <scope>NUCLEOTIDE SEQUENCE [LARGE SCALE GENOMIC DNA]</scope>
    <source>
        <strain evidence="2">cv. B73</strain>
    </source>
</reference>
<reference evidence="1" key="2">
    <citation type="submission" date="2019-07" db="EMBL/GenBank/DDBJ databases">
        <authorList>
            <person name="Seetharam A."/>
            <person name="Woodhouse M."/>
            <person name="Cannon E."/>
        </authorList>
    </citation>
    <scope>NUCLEOTIDE SEQUENCE [LARGE SCALE GENOMIC DNA]</scope>
    <source>
        <strain evidence="1">cv. B73</strain>
    </source>
</reference>
<proteinExistence type="predicted"/>
<evidence type="ECO:0000313" key="1">
    <source>
        <dbReference type="EnsemblPlants" id="Zm00001eb191630_P001"/>
    </source>
</evidence>
<dbReference type="Gramene" id="Zm00001eb191630_T001">
    <property type="protein sequence ID" value="Zm00001eb191630_P001"/>
    <property type="gene ID" value="Zm00001eb191630"/>
</dbReference>
<dbReference type="EnsemblPlants" id="Zm00001eb191630_T001">
    <property type="protein sequence ID" value="Zm00001eb191630_P001"/>
    <property type="gene ID" value="Zm00001eb191630"/>
</dbReference>
<keyword evidence="2" id="KW-1185">Reference proteome</keyword>
<name>A0A804NWI2_MAIZE</name>
<protein>
    <submittedName>
        <fullName evidence="1">Uncharacterized protein</fullName>
    </submittedName>
</protein>
<dbReference type="InParanoid" id="A0A804NWI2"/>
<accession>A0A804NWI2</accession>
<dbReference type="AlphaFoldDB" id="A0A804NWI2"/>
<organism evidence="1 2">
    <name type="scientific">Zea mays</name>
    <name type="common">Maize</name>
    <dbReference type="NCBI Taxonomy" id="4577"/>
    <lineage>
        <taxon>Eukaryota</taxon>
        <taxon>Viridiplantae</taxon>
        <taxon>Streptophyta</taxon>
        <taxon>Embryophyta</taxon>
        <taxon>Tracheophyta</taxon>
        <taxon>Spermatophyta</taxon>
        <taxon>Magnoliopsida</taxon>
        <taxon>Liliopsida</taxon>
        <taxon>Poales</taxon>
        <taxon>Poaceae</taxon>
        <taxon>PACMAD clade</taxon>
        <taxon>Panicoideae</taxon>
        <taxon>Andropogonodae</taxon>
        <taxon>Andropogoneae</taxon>
        <taxon>Tripsacinae</taxon>
        <taxon>Zea</taxon>
    </lineage>
</organism>
<evidence type="ECO:0000313" key="2">
    <source>
        <dbReference type="Proteomes" id="UP000007305"/>
    </source>
</evidence>
<dbReference type="Proteomes" id="UP000007305">
    <property type="component" value="Chromosome 4"/>
</dbReference>
<reference evidence="1" key="3">
    <citation type="submission" date="2021-05" db="UniProtKB">
        <authorList>
            <consortium name="EnsemblPlants"/>
        </authorList>
    </citation>
    <scope>IDENTIFICATION</scope>
    <source>
        <strain evidence="1">cv. B73</strain>
    </source>
</reference>